<dbReference type="EMBL" id="KQ965754">
    <property type="protein sequence ID" value="KXS16231.1"/>
    <property type="molecule type" value="Genomic_DNA"/>
</dbReference>
<evidence type="ECO:0000313" key="2">
    <source>
        <dbReference type="EMBL" id="KXS16231.1"/>
    </source>
</evidence>
<reference evidence="2 3" key="1">
    <citation type="journal article" date="2015" name="Genome Biol. Evol.">
        <title>Phylogenomic analyses indicate that early fungi evolved digesting cell walls of algal ancestors of land plants.</title>
        <authorList>
            <person name="Chang Y."/>
            <person name="Wang S."/>
            <person name="Sekimoto S."/>
            <person name="Aerts A.L."/>
            <person name="Choi C."/>
            <person name="Clum A."/>
            <person name="LaButti K.M."/>
            <person name="Lindquist E.A."/>
            <person name="Yee Ngan C."/>
            <person name="Ohm R.A."/>
            <person name="Salamov A.A."/>
            <person name="Grigoriev I.V."/>
            <person name="Spatafora J.W."/>
            <person name="Berbee M.L."/>
        </authorList>
    </citation>
    <scope>NUCLEOTIDE SEQUENCE [LARGE SCALE GENOMIC DNA]</scope>
    <source>
        <strain evidence="2 3">JEL478</strain>
    </source>
</reference>
<dbReference type="AlphaFoldDB" id="A0A139AHD2"/>
<dbReference type="PROSITE" id="PS50181">
    <property type="entry name" value="FBOX"/>
    <property type="match status" value="1"/>
</dbReference>
<evidence type="ECO:0000259" key="1">
    <source>
        <dbReference type="PROSITE" id="PS50181"/>
    </source>
</evidence>
<feature type="domain" description="F-box" evidence="1">
    <location>
        <begin position="1"/>
        <end position="35"/>
    </location>
</feature>
<keyword evidence="3" id="KW-1185">Reference proteome</keyword>
<feature type="non-terminal residue" evidence="2">
    <location>
        <position position="442"/>
    </location>
</feature>
<gene>
    <name evidence="2" type="ORF">M427DRAFT_55658</name>
</gene>
<dbReference type="InterPro" id="IPR001810">
    <property type="entry name" value="F-box_dom"/>
</dbReference>
<dbReference type="Proteomes" id="UP000070544">
    <property type="component" value="Unassembled WGS sequence"/>
</dbReference>
<protein>
    <recommendedName>
        <fullName evidence="1">F-box domain-containing protein</fullName>
    </recommendedName>
</protein>
<name>A0A139AHD2_GONPJ</name>
<organism evidence="2 3">
    <name type="scientific">Gonapodya prolifera (strain JEL478)</name>
    <name type="common">Monoblepharis prolifera</name>
    <dbReference type="NCBI Taxonomy" id="1344416"/>
    <lineage>
        <taxon>Eukaryota</taxon>
        <taxon>Fungi</taxon>
        <taxon>Fungi incertae sedis</taxon>
        <taxon>Chytridiomycota</taxon>
        <taxon>Chytridiomycota incertae sedis</taxon>
        <taxon>Monoblepharidomycetes</taxon>
        <taxon>Monoblepharidales</taxon>
        <taxon>Gonapodyaceae</taxon>
        <taxon>Gonapodya</taxon>
    </lineage>
</organism>
<accession>A0A139AHD2</accession>
<proteinExistence type="predicted"/>
<sequence length="442" mass="50531">MNTLPNELLARVFLYLPPRLFYGTLPLVSRLWKRVSATAIPASPIEGPAFCVTAWHRTVQSHVYERLPDLVVYEDFRKMVKDGVGPVWVAGKVRVELRNTWSAPSSGSLVREFETALRESLGTTAFVADLTIDLMDTYIGSPAAFEKIAIPLLTLAPTNLLIDTPFLQMWDWSQPARFPSVRTLTISGAAKERFYEEALTQALSLVRNVFPDVQNIKIQDLALRLGRLVPNVMETVPSAVRELVTFVHQPYLLDPLAGTPRRLDPHVFVPLHLVEVFPHLTHIGYLALFPSMWSELESHSPEAIPNLKSIQSVCIFMETEPERMYVGEEGIREITDGFSRYMPNLQSITCVLELRSRNYPTLGDPDEWTLLDSVDYWDYFFRNVPARKFIVRKRPARRDVMVSVQRMYARRVVEKVVASGKECVNLWDEDNERNDRPLDRAC</sequence>
<evidence type="ECO:0000313" key="3">
    <source>
        <dbReference type="Proteomes" id="UP000070544"/>
    </source>
</evidence>